<dbReference type="EMBL" id="PEWA01000023">
    <property type="protein sequence ID" value="PIU73522.1"/>
    <property type="molecule type" value="Genomic_DNA"/>
</dbReference>
<dbReference type="NCBIfam" id="TIGR01066">
    <property type="entry name" value="rplM_bact"/>
    <property type="match status" value="1"/>
</dbReference>
<evidence type="ECO:0000313" key="6">
    <source>
        <dbReference type="Proteomes" id="UP000231407"/>
    </source>
</evidence>
<dbReference type="AlphaFoldDB" id="A0A2M7ASC1"/>
<dbReference type="Gene3D" id="3.90.1180.10">
    <property type="entry name" value="Ribosomal protein L13"/>
    <property type="match status" value="1"/>
</dbReference>
<evidence type="ECO:0000256" key="2">
    <source>
        <dbReference type="ARBA" id="ARBA00022980"/>
    </source>
</evidence>
<name>A0A2M7ASC1_9BACT</name>
<keyword evidence="2 4" id="KW-0689">Ribosomal protein</keyword>
<proteinExistence type="inferred from homology"/>
<evidence type="ECO:0000256" key="4">
    <source>
        <dbReference type="HAMAP-Rule" id="MF_01366"/>
    </source>
</evidence>
<dbReference type="CDD" id="cd00392">
    <property type="entry name" value="Ribosomal_L13"/>
    <property type="match status" value="1"/>
</dbReference>
<reference evidence="6" key="1">
    <citation type="submission" date="2017-09" db="EMBL/GenBank/DDBJ databases">
        <title>Depth-based differentiation of microbial function through sediment-hosted aquifers and enrichment of novel symbionts in the deep terrestrial subsurface.</title>
        <authorList>
            <person name="Probst A.J."/>
            <person name="Ladd B."/>
            <person name="Jarett J.K."/>
            <person name="Geller-Mcgrath D.E."/>
            <person name="Sieber C.M.K."/>
            <person name="Emerson J.B."/>
            <person name="Anantharaman K."/>
            <person name="Thomas B.C."/>
            <person name="Malmstrom R."/>
            <person name="Stieglmeier M."/>
            <person name="Klingl A."/>
            <person name="Woyke T."/>
            <person name="Ryan C.M."/>
            <person name="Banfield J.F."/>
        </authorList>
    </citation>
    <scope>NUCLEOTIDE SEQUENCE [LARGE SCALE GENOMIC DNA]</scope>
</reference>
<dbReference type="GO" id="GO:0022625">
    <property type="term" value="C:cytosolic large ribosomal subunit"/>
    <property type="evidence" value="ECO:0007669"/>
    <property type="project" value="TreeGrafter"/>
</dbReference>
<dbReference type="InterPro" id="IPR005823">
    <property type="entry name" value="Ribosomal_uL13_bac-type"/>
</dbReference>
<dbReference type="HAMAP" id="MF_01366">
    <property type="entry name" value="Ribosomal_uL13"/>
    <property type="match status" value="1"/>
</dbReference>
<dbReference type="Pfam" id="PF00572">
    <property type="entry name" value="Ribosomal_L13"/>
    <property type="match status" value="1"/>
</dbReference>
<dbReference type="InterPro" id="IPR005822">
    <property type="entry name" value="Ribosomal_uL13"/>
</dbReference>
<dbReference type="PIRSF" id="PIRSF002181">
    <property type="entry name" value="Ribosomal_L13"/>
    <property type="match status" value="1"/>
</dbReference>
<dbReference type="SUPFAM" id="SSF52161">
    <property type="entry name" value="Ribosomal protein L13"/>
    <property type="match status" value="1"/>
</dbReference>
<comment type="caution">
    <text evidence="5">The sequence shown here is derived from an EMBL/GenBank/DDBJ whole genome shotgun (WGS) entry which is preliminary data.</text>
</comment>
<evidence type="ECO:0000256" key="3">
    <source>
        <dbReference type="ARBA" id="ARBA00023274"/>
    </source>
</evidence>
<sequence>MKLKSTIVKEKEITRSWHLIDLSGKTLGRISVEIARILMGKDKVSFSLNRDDGDYVVAINAGKIVTTGNKLKDKIYYHHTAYTGHLREMSLKNLLQKDARLVISHGVAGMLPKNTLRPRRLARLKIFNDAAHPYANKIK</sequence>
<dbReference type="GO" id="GO:0006412">
    <property type="term" value="P:translation"/>
    <property type="evidence" value="ECO:0007669"/>
    <property type="project" value="UniProtKB-UniRule"/>
</dbReference>
<protein>
    <recommendedName>
        <fullName evidence="4">Large ribosomal subunit protein uL13</fullName>
    </recommendedName>
</protein>
<dbReference type="GO" id="GO:0003729">
    <property type="term" value="F:mRNA binding"/>
    <property type="evidence" value="ECO:0007669"/>
    <property type="project" value="TreeGrafter"/>
</dbReference>
<dbReference type="InterPro" id="IPR036899">
    <property type="entry name" value="Ribosomal_uL13_sf"/>
</dbReference>
<evidence type="ECO:0000256" key="1">
    <source>
        <dbReference type="ARBA" id="ARBA00006227"/>
    </source>
</evidence>
<dbReference type="PANTHER" id="PTHR11545">
    <property type="entry name" value="RIBOSOMAL PROTEIN L13"/>
    <property type="match status" value="1"/>
</dbReference>
<keyword evidence="3 4" id="KW-0687">Ribonucleoprotein</keyword>
<comment type="function">
    <text evidence="4">This protein is one of the early assembly proteins of the 50S ribosomal subunit, although it is not seen to bind rRNA by itself. It is important during the early stages of 50S assembly.</text>
</comment>
<dbReference type="GO" id="GO:0003735">
    <property type="term" value="F:structural constituent of ribosome"/>
    <property type="evidence" value="ECO:0007669"/>
    <property type="project" value="InterPro"/>
</dbReference>
<comment type="similarity">
    <text evidence="1 4">Belongs to the universal ribosomal protein uL13 family.</text>
</comment>
<dbReference type="GO" id="GO:0017148">
    <property type="term" value="P:negative regulation of translation"/>
    <property type="evidence" value="ECO:0007669"/>
    <property type="project" value="TreeGrafter"/>
</dbReference>
<evidence type="ECO:0000313" key="5">
    <source>
        <dbReference type="EMBL" id="PIU73522.1"/>
    </source>
</evidence>
<dbReference type="Proteomes" id="UP000231407">
    <property type="component" value="Unassembled WGS sequence"/>
</dbReference>
<dbReference type="PANTHER" id="PTHR11545:SF2">
    <property type="entry name" value="LARGE RIBOSOMAL SUBUNIT PROTEIN UL13M"/>
    <property type="match status" value="1"/>
</dbReference>
<comment type="subunit">
    <text evidence="4">Part of the 50S ribosomal subunit.</text>
</comment>
<organism evidence="5 6">
    <name type="scientific">Candidatus Shapirobacteria bacterium CG06_land_8_20_14_3_00_40_12</name>
    <dbReference type="NCBI Taxonomy" id="1974881"/>
    <lineage>
        <taxon>Bacteria</taxon>
        <taxon>Candidatus Shapironibacteriota</taxon>
    </lineage>
</organism>
<accession>A0A2M7ASC1</accession>
<gene>
    <name evidence="4" type="primary">rplM</name>
    <name evidence="5" type="ORF">COS78_01970</name>
</gene>